<comment type="caution">
    <text evidence="5">The sequence shown here is derived from an EMBL/GenBank/DDBJ whole genome shotgun (WGS) entry which is preliminary data.</text>
</comment>
<evidence type="ECO:0000259" key="4">
    <source>
        <dbReference type="Pfam" id="PF13439"/>
    </source>
</evidence>
<reference evidence="5 6" key="1">
    <citation type="submission" date="2020-08" db="EMBL/GenBank/DDBJ databases">
        <title>Genomic Encyclopedia of Type Strains, Phase IV (KMG-IV): sequencing the most valuable type-strain genomes for metagenomic binning, comparative biology and taxonomic classification.</title>
        <authorList>
            <person name="Goeker M."/>
        </authorList>
    </citation>
    <scope>NUCLEOTIDE SEQUENCE [LARGE SCALE GENOMIC DNA]</scope>
    <source>
        <strain evidence="5 6">DSM 44197</strain>
    </source>
</reference>
<dbReference type="InterPro" id="IPR001296">
    <property type="entry name" value="Glyco_trans_1"/>
</dbReference>
<proteinExistence type="predicted"/>
<dbReference type="Proteomes" id="UP000572680">
    <property type="component" value="Unassembled WGS sequence"/>
</dbReference>
<dbReference type="GO" id="GO:0009103">
    <property type="term" value="P:lipopolysaccharide biosynthetic process"/>
    <property type="evidence" value="ECO:0007669"/>
    <property type="project" value="TreeGrafter"/>
</dbReference>
<sequence length="390" mass="41830">MTGSVGTDRRRTPRVLIDATAVPADRGGLGRYVEGLLGALHALGADLAVACQRADEQHFARLAPDARVVPGPAALAHRASRLAWEQTGLPQVAERVAADVIHLPTYTIPTRPGRPTVVTIHDVTLFTEPERHDPLRTTYVKSATRTAARRATRLVAPSRATRDELVRVLGADPSHIDVAYHGVDHQVFHRPSEDEVKSVSDRLGLHGYPYVAYLGALEPRKNVPNLIRGWARACEHLPEPPALVLAGGGGWDDEVDAALATVPLGLRVVRPGYLPWAALPGFFGGALVVALPSRCEGFGLPVLEAMACGAPVLTTRRGPLPEVGGDAVAYTEPDPAGIAAALESLVVDPDRRRELAAAAVARSREFSWEESARAHLRSYERAVSQYAASR</sequence>
<protein>
    <submittedName>
        <fullName evidence="5">Glycosyltransferase involved in cell wall biosynthesis</fullName>
    </submittedName>
</protein>
<keyword evidence="1" id="KW-0328">Glycosyltransferase</keyword>
<dbReference type="RefSeq" id="WP_182846713.1">
    <property type="nucleotide sequence ID" value="NZ_BAAALP010000077.1"/>
</dbReference>
<dbReference type="Pfam" id="PF13439">
    <property type="entry name" value="Glyco_transf_4"/>
    <property type="match status" value="1"/>
</dbReference>
<dbReference type="Gene3D" id="3.40.50.2000">
    <property type="entry name" value="Glycogen Phosphorylase B"/>
    <property type="match status" value="2"/>
</dbReference>
<evidence type="ECO:0000256" key="1">
    <source>
        <dbReference type="ARBA" id="ARBA00022676"/>
    </source>
</evidence>
<dbReference type="Pfam" id="PF00534">
    <property type="entry name" value="Glycos_transf_1"/>
    <property type="match status" value="1"/>
</dbReference>
<keyword evidence="2 5" id="KW-0808">Transferase</keyword>
<evidence type="ECO:0000313" key="5">
    <source>
        <dbReference type="EMBL" id="MBA8954677.1"/>
    </source>
</evidence>
<dbReference type="GO" id="GO:0016757">
    <property type="term" value="F:glycosyltransferase activity"/>
    <property type="evidence" value="ECO:0007669"/>
    <property type="project" value="UniProtKB-KW"/>
</dbReference>
<evidence type="ECO:0000313" key="6">
    <source>
        <dbReference type="Proteomes" id="UP000572680"/>
    </source>
</evidence>
<evidence type="ECO:0000256" key="2">
    <source>
        <dbReference type="ARBA" id="ARBA00022679"/>
    </source>
</evidence>
<feature type="domain" description="Glycosyl transferase family 1" evidence="3">
    <location>
        <begin position="207"/>
        <end position="359"/>
    </location>
</feature>
<dbReference type="EMBL" id="JACJIA010000009">
    <property type="protein sequence ID" value="MBA8954677.1"/>
    <property type="molecule type" value="Genomic_DNA"/>
</dbReference>
<dbReference type="AlphaFoldDB" id="A0A7W3LUZ0"/>
<gene>
    <name evidence="5" type="ORF">HNR61_006334</name>
</gene>
<dbReference type="CDD" id="cd03809">
    <property type="entry name" value="GT4_MtfB-like"/>
    <property type="match status" value="1"/>
</dbReference>
<feature type="domain" description="Glycosyltransferase subfamily 4-like N-terminal" evidence="4">
    <location>
        <begin position="27"/>
        <end position="186"/>
    </location>
</feature>
<accession>A0A7W3LUZ0</accession>
<name>A0A7W3LUZ0_ACTNM</name>
<dbReference type="PANTHER" id="PTHR46401">
    <property type="entry name" value="GLYCOSYLTRANSFERASE WBBK-RELATED"/>
    <property type="match status" value="1"/>
</dbReference>
<evidence type="ECO:0000259" key="3">
    <source>
        <dbReference type="Pfam" id="PF00534"/>
    </source>
</evidence>
<dbReference type="PANTHER" id="PTHR46401:SF2">
    <property type="entry name" value="GLYCOSYLTRANSFERASE WBBK-RELATED"/>
    <property type="match status" value="1"/>
</dbReference>
<dbReference type="SUPFAM" id="SSF53756">
    <property type="entry name" value="UDP-Glycosyltransferase/glycogen phosphorylase"/>
    <property type="match status" value="1"/>
</dbReference>
<dbReference type="InterPro" id="IPR028098">
    <property type="entry name" value="Glyco_trans_4-like_N"/>
</dbReference>
<organism evidence="5 6">
    <name type="scientific">Actinomadura namibiensis</name>
    <dbReference type="NCBI Taxonomy" id="182080"/>
    <lineage>
        <taxon>Bacteria</taxon>
        <taxon>Bacillati</taxon>
        <taxon>Actinomycetota</taxon>
        <taxon>Actinomycetes</taxon>
        <taxon>Streptosporangiales</taxon>
        <taxon>Thermomonosporaceae</taxon>
        <taxon>Actinomadura</taxon>
    </lineage>
</organism>
<keyword evidence="6" id="KW-1185">Reference proteome</keyword>